<dbReference type="SMART" id="SM00198">
    <property type="entry name" value="SCP"/>
    <property type="match status" value="1"/>
</dbReference>
<dbReference type="WBParaSite" id="HCON_00017170-00001">
    <property type="protein sequence ID" value="HCON_00017170-00001"/>
    <property type="gene ID" value="HCON_00017170"/>
</dbReference>
<evidence type="ECO:0000256" key="1">
    <source>
        <dbReference type="SAM" id="SignalP"/>
    </source>
</evidence>
<dbReference type="InterPro" id="IPR002413">
    <property type="entry name" value="V5_allergen-like"/>
</dbReference>
<organism evidence="3 4">
    <name type="scientific">Haemonchus contortus</name>
    <name type="common">Barber pole worm</name>
    <dbReference type="NCBI Taxonomy" id="6289"/>
    <lineage>
        <taxon>Eukaryota</taxon>
        <taxon>Metazoa</taxon>
        <taxon>Ecdysozoa</taxon>
        <taxon>Nematoda</taxon>
        <taxon>Chromadorea</taxon>
        <taxon>Rhabditida</taxon>
        <taxon>Rhabditina</taxon>
        <taxon>Rhabditomorpha</taxon>
        <taxon>Strongyloidea</taxon>
        <taxon>Trichostrongylidae</taxon>
        <taxon>Haemonchus</taxon>
    </lineage>
</organism>
<dbReference type="OrthoDB" id="5874910at2759"/>
<reference evidence="4" key="1">
    <citation type="submission" date="2020-12" db="UniProtKB">
        <authorList>
            <consortium name="WormBaseParasite"/>
        </authorList>
    </citation>
    <scope>IDENTIFICATION</scope>
    <source>
        <strain evidence="4">MHco3</strain>
    </source>
</reference>
<evidence type="ECO:0000259" key="2">
    <source>
        <dbReference type="SMART" id="SM00198"/>
    </source>
</evidence>
<dbReference type="AlphaFoldDB" id="A0A7I4XXJ1"/>
<dbReference type="SUPFAM" id="SSF55797">
    <property type="entry name" value="PR-1-like"/>
    <property type="match status" value="1"/>
</dbReference>
<name>A0A7I4XXJ1_HAECO</name>
<dbReference type="PROSITE" id="PS01009">
    <property type="entry name" value="CRISP_1"/>
    <property type="match status" value="1"/>
</dbReference>
<evidence type="ECO:0000313" key="3">
    <source>
        <dbReference type="Proteomes" id="UP000025227"/>
    </source>
</evidence>
<dbReference type="InterPro" id="IPR035940">
    <property type="entry name" value="CAP_sf"/>
</dbReference>
<dbReference type="InterPro" id="IPR001283">
    <property type="entry name" value="CRISP-related"/>
</dbReference>
<dbReference type="Gene3D" id="3.40.33.10">
    <property type="entry name" value="CAP"/>
    <property type="match status" value="1"/>
</dbReference>
<dbReference type="PRINTS" id="PR00837">
    <property type="entry name" value="V5TPXLIKE"/>
</dbReference>
<keyword evidence="1" id="KW-0732">Signal</keyword>
<dbReference type="SMR" id="A0A7I4XXJ1"/>
<accession>A0A7I4XXJ1</accession>
<feature type="chain" id="PRO_5029659264" evidence="1">
    <location>
        <begin position="34"/>
        <end position="236"/>
    </location>
</feature>
<dbReference type="PANTHER" id="PTHR10334">
    <property type="entry name" value="CYSTEINE-RICH SECRETORY PROTEIN-RELATED"/>
    <property type="match status" value="1"/>
</dbReference>
<protein>
    <submittedName>
        <fullName evidence="4">24 kDa excretory/secretory protein</fullName>
    </submittedName>
</protein>
<feature type="domain" description="SCP" evidence="2">
    <location>
        <begin position="45"/>
        <end position="203"/>
    </location>
</feature>
<dbReference type="InterPro" id="IPR018244">
    <property type="entry name" value="Allrgn_V5/Tpx1_CS"/>
</dbReference>
<dbReference type="Pfam" id="PF00188">
    <property type="entry name" value="CAP"/>
    <property type="match status" value="1"/>
</dbReference>
<dbReference type="PRINTS" id="PR00838">
    <property type="entry name" value="V5ALLERGEN"/>
</dbReference>
<sequence>GVCVDSRRSQPLQTMFSLATVAFLTLLSTSGHASMCPDTNGMSDEVRQTFVNKHNAYRTLVAKGEAKNAKEIGGYAPKAARMLKVTYDCAIEENTMNFAKKCVFAHNSYSERNNWGQNLYMTSILNQNKTVAAAESVDLWFDELQQNGVPYDNVMTMAVFNRGVGHYTQVVWQWSNKIGCAVEWCSDMTFVACEYDSAGNYMGMPIYEVGNPCTNNEDCKCTNCVCSRDEALCIAP</sequence>
<dbReference type="CDD" id="cd05380">
    <property type="entry name" value="CAP_euk"/>
    <property type="match status" value="1"/>
</dbReference>
<proteinExistence type="predicted"/>
<evidence type="ECO:0000313" key="4">
    <source>
        <dbReference type="WBParaSite" id="HCON_00017170-00001"/>
    </source>
</evidence>
<dbReference type="InterPro" id="IPR014044">
    <property type="entry name" value="CAP_dom"/>
</dbReference>
<feature type="signal peptide" evidence="1">
    <location>
        <begin position="1"/>
        <end position="33"/>
    </location>
</feature>
<dbReference type="GO" id="GO:0005576">
    <property type="term" value="C:extracellular region"/>
    <property type="evidence" value="ECO:0007669"/>
    <property type="project" value="InterPro"/>
</dbReference>
<dbReference type="OMA" id="VKNCGRE"/>
<dbReference type="Proteomes" id="UP000025227">
    <property type="component" value="Unplaced"/>
</dbReference>
<keyword evidence="3" id="KW-1185">Reference proteome</keyword>